<comment type="caution">
    <text evidence="4">The sequence shown here is derived from an EMBL/GenBank/DDBJ whole genome shotgun (WGS) entry which is preliminary data.</text>
</comment>
<dbReference type="GO" id="GO:0017111">
    <property type="term" value="F:ribonucleoside triphosphate phosphatase activity"/>
    <property type="evidence" value="ECO:0007669"/>
    <property type="project" value="InterPro"/>
</dbReference>
<dbReference type="SUPFAM" id="SSF52540">
    <property type="entry name" value="P-loop containing nucleoside triphosphate hydrolases"/>
    <property type="match status" value="1"/>
</dbReference>
<dbReference type="PANTHER" id="PTHR43146:SF1">
    <property type="entry name" value="CANCER-RELATED NUCLEOSIDE-TRIPHOSPHATASE"/>
    <property type="match status" value="1"/>
</dbReference>
<dbReference type="AlphaFoldDB" id="A0A8X7XDC9"/>
<dbReference type="Proteomes" id="UP000886611">
    <property type="component" value="Unassembled WGS sequence"/>
</dbReference>
<feature type="non-terminal residue" evidence="4">
    <location>
        <position position="119"/>
    </location>
</feature>
<name>A0A8X7XDC9_POLSE</name>
<dbReference type="EMBL" id="JAATIS010000859">
    <property type="protein sequence ID" value="KAG2467135.1"/>
    <property type="molecule type" value="Genomic_DNA"/>
</dbReference>
<keyword evidence="2" id="KW-0378">Hydrolase</keyword>
<dbReference type="InterPro" id="IPR027417">
    <property type="entry name" value="P-loop_NTPase"/>
</dbReference>
<evidence type="ECO:0000313" key="5">
    <source>
        <dbReference type="Proteomes" id="UP000886611"/>
    </source>
</evidence>
<keyword evidence="1" id="KW-0547">Nucleotide-binding</keyword>
<keyword evidence="5" id="KW-1185">Reference proteome</keyword>
<dbReference type="GO" id="GO:0005524">
    <property type="term" value="F:ATP binding"/>
    <property type="evidence" value="ECO:0007669"/>
    <property type="project" value="UniProtKB-KW"/>
</dbReference>
<reference evidence="4 5" key="1">
    <citation type="journal article" date="2021" name="Cell">
        <title>Tracing the genetic footprints of vertebrate landing in non-teleost ray-finned fishes.</title>
        <authorList>
            <person name="Bi X."/>
            <person name="Wang K."/>
            <person name="Yang L."/>
            <person name="Pan H."/>
            <person name="Jiang H."/>
            <person name="Wei Q."/>
            <person name="Fang M."/>
            <person name="Yu H."/>
            <person name="Zhu C."/>
            <person name="Cai Y."/>
            <person name="He Y."/>
            <person name="Gan X."/>
            <person name="Zeng H."/>
            <person name="Yu D."/>
            <person name="Zhu Y."/>
            <person name="Jiang H."/>
            <person name="Qiu Q."/>
            <person name="Yang H."/>
            <person name="Zhang Y.E."/>
            <person name="Wang W."/>
            <person name="Zhu M."/>
            <person name="He S."/>
            <person name="Zhang G."/>
        </authorList>
    </citation>
    <scope>NUCLEOTIDE SEQUENCE [LARGE SCALE GENOMIC DNA]</scope>
    <source>
        <strain evidence="4">Bchr_013</strain>
    </source>
</reference>
<evidence type="ECO:0000256" key="1">
    <source>
        <dbReference type="ARBA" id="ARBA00022741"/>
    </source>
</evidence>
<organism evidence="4 5">
    <name type="scientific">Polypterus senegalus</name>
    <name type="common">Senegal bichir</name>
    <dbReference type="NCBI Taxonomy" id="55291"/>
    <lineage>
        <taxon>Eukaryota</taxon>
        <taxon>Metazoa</taxon>
        <taxon>Chordata</taxon>
        <taxon>Craniata</taxon>
        <taxon>Vertebrata</taxon>
        <taxon>Euteleostomi</taxon>
        <taxon>Actinopterygii</taxon>
        <taxon>Polypteriformes</taxon>
        <taxon>Polypteridae</taxon>
        <taxon>Polypterus</taxon>
    </lineage>
</organism>
<accession>A0A8X7XDC9</accession>
<gene>
    <name evidence="4" type="primary">Ntpcr</name>
    <name evidence="4" type="ORF">GTO96_0010335</name>
</gene>
<dbReference type="InterPro" id="IPR004948">
    <property type="entry name" value="Nuc-triphosphatase_THEP1"/>
</dbReference>
<keyword evidence="3" id="KW-0067">ATP-binding</keyword>
<evidence type="ECO:0000313" key="4">
    <source>
        <dbReference type="EMBL" id="KAG2467135.1"/>
    </source>
</evidence>
<protein>
    <submittedName>
        <fullName evidence="4">NTPCR triphosphatase</fullName>
    </submittedName>
</protein>
<dbReference type="Gene3D" id="3.40.50.300">
    <property type="entry name" value="P-loop containing nucleotide triphosphate hydrolases"/>
    <property type="match status" value="1"/>
</dbReference>
<proteinExistence type="predicted"/>
<feature type="non-terminal residue" evidence="4">
    <location>
        <position position="1"/>
    </location>
</feature>
<dbReference type="Pfam" id="PF03266">
    <property type="entry name" value="NTPase_1"/>
    <property type="match status" value="1"/>
</dbReference>
<dbReference type="PANTHER" id="PTHR43146">
    <property type="entry name" value="CANCER-RELATED NUCLEOSIDE-TRIPHOSPHATASE"/>
    <property type="match status" value="1"/>
</dbReference>
<evidence type="ECO:0000256" key="2">
    <source>
        <dbReference type="ARBA" id="ARBA00022801"/>
    </source>
</evidence>
<sequence length="119" mass="13307">MKSDGWFRGAPILAGKPMKPNTVLSAQVNHRGRVNKKVYVIDEIGKMELFSRSFIQAVRDTLDSEVTAVLGTIPVPKGKPLELVEEIRDRSDIMIFTVTRENRDSILPDIVAALQDCLK</sequence>
<evidence type="ECO:0000256" key="3">
    <source>
        <dbReference type="ARBA" id="ARBA00022840"/>
    </source>
</evidence>